<keyword evidence="3" id="KW-1185">Reference proteome</keyword>
<comment type="caution">
    <text evidence="2">The sequence shown here is derived from an EMBL/GenBank/DDBJ whole genome shotgun (WGS) entry which is preliminary data.</text>
</comment>
<reference evidence="2 3" key="1">
    <citation type="submission" date="2018-05" db="EMBL/GenBank/DDBJ databases">
        <title>Genomic Encyclopedia of Type Strains, Phase IV (KMG-V): Genome sequencing to study the core and pangenomes of soil and plant-associated prokaryotes.</title>
        <authorList>
            <person name="Whitman W."/>
        </authorList>
    </citation>
    <scope>NUCLEOTIDE SEQUENCE [LARGE SCALE GENOMIC DNA]</scope>
    <source>
        <strain evidence="2 3">SCZa-39</strain>
    </source>
</reference>
<feature type="transmembrane region" description="Helical" evidence="1">
    <location>
        <begin position="12"/>
        <end position="28"/>
    </location>
</feature>
<evidence type="ECO:0000313" key="3">
    <source>
        <dbReference type="Proteomes" id="UP000245712"/>
    </source>
</evidence>
<evidence type="ECO:0000256" key="1">
    <source>
        <dbReference type="SAM" id="Phobius"/>
    </source>
</evidence>
<proteinExistence type="predicted"/>
<gene>
    <name evidence="2" type="ORF">C7402_109278</name>
</gene>
<sequence length="69" mass="7541">MKRLDDEARAELLTFLVVGQLFAFVFVLDGEKLIEGNGDSAHDVVVLGFHRLSNQIAIAFDVSAATADY</sequence>
<name>A0ABX5KKN9_9BURK</name>
<protein>
    <submittedName>
        <fullName evidence="2">Uncharacterized protein</fullName>
    </submittedName>
</protein>
<dbReference type="EMBL" id="QEOB01000009">
    <property type="protein sequence ID" value="PVX82424.1"/>
    <property type="molecule type" value="Genomic_DNA"/>
</dbReference>
<keyword evidence="1" id="KW-0472">Membrane</keyword>
<keyword evidence="1" id="KW-1133">Transmembrane helix</keyword>
<dbReference type="RefSeq" id="WP_116611867.1">
    <property type="nucleotide sequence ID" value="NZ_QEOB01000009.1"/>
</dbReference>
<dbReference type="Proteomes" id="UP000245712">
    <property type="component" value="Unassembled WGS sequence"/>
</dbReference>
<evidence type="ECO:0000313" key="2">
    <source>
        <dbReference type="EMBL" id="PVX82424.1"/>
    </source>
</evidence>
<accession>A0ABX5KKN9</accession>
<organism evidence="2 3">
    <name type="scientific">Paraburkholderia unamae</name>
    <dbReference type="NCBI Taxonomy" id="219649"/>
    <lineage>
        <taxon>Bacteria</taxon>
        <taxon>Pseudomonadati</taxon>
        <taxon>Pseudomonadota</taxon>
        <taxon>Betaproteobacteria</taxon>
        <taxon>Burkholderiales</taxon>
        <taxon>Burkholderiaceae</taxon>
        <taxon>Paraburkholderia</taxon>
    </lineage>
</organism>
<keyword evidence="1" id="KW-0812">Transmembrane</keyword>